<dbReference type="STRING" id="142842.SAMN02745118_02546"/>
<dbReference type="InterPro" id="IPR006145">
    <property type="entry name" value="PsdUridine_synth_RsuA/RluA"/>
</dbReference>
<keyword evidence="3 6" id="KW-0694">RNA-binding</keyword>
<evidence type="ECO:0000256" key="2">
    <source>
        <dbReference type="ARBA" id="ARBA00010876"/>
    </source>
</evidence>
<evidence type="ECO:0000313" key="9">
    <source>
        <dbReference type="EMBL" id="SKA02617.1"/>
    </source>
</evidence>
<dbReference type="InterPro" id="IPR006224">
    <property type="entry name" value="PsdUridine_synth_RluA-like_CS"/>
</dbReference>
<comment type="catalytic activity">
    <reaction evidence="1 7">
        <text>a uridine in RNA = a pseudouridine in RNA</text>
        <dbReference type="Rhea" id="RHEA:48348"/>
        <dbReference type="Rhea" id="RHEA-COMP:12068"/>
        <dbReference type="Rhea" id="RHEA-COMP:12069"/>
        <dbReference type="ChEBI" id="CHEBI:65314"/>
        <dbReference type="ChEBI" id="CHEBI:65315"/>
    </reaction>
</comment>
<dbReference type="PANTHER" id="PTHR21600">
    <property type="entry name" value="MITOCHONDRIAL RNA PSEUDOURIDINE SYNTHASE"/>
    <property type="match status" value="1"/>
</dbReference>
<dbReference type="InterPro" id="IPR002942">
    <property type="entry name" value="S4_RNA-bd"/>
</dbReference>
<dbReference type="PROSITE" id="PS01129">
    <property type="entry name" value="PSI_RLU"/>
    <property type="match status" value="1"/>
</dbReference>
<dbReference type="CDD" id="cd02869">
    <property type="entry name" value="PseudoU_synth_RluA_like"/>
    <property type="match status" value="1"/>
</dbReference>
<dbReference type="PANTHER" id="PTHR21600:SF44">
    <property type="entry name" value="RIBOSOMAL LARGE SUBUNIT PSEUDOURIDINE SYNTHASE D"/>
    <property type="match status" value="1"/>
</dbReference>
<dbReference type="FunFam" id="3.30.2350.10:FF:000006">
    <property type="entry name" value="Pseudouridine synthase"/>
    <property type="match status" value="1"/>
</dbReference>
<comment type="function">
    <text evidence="7">Responsible for synthesis of pseudouridine from uracil.</text>
</comment>
<gene>
    <name evidence="9" type="ORF">SAMN02745118_02546</name>
</gene>
<dbReference type="RefSeq" id="WP_078810970.1">
    <property type="nucleotide sequence ID" value="NZ_FUWM01000027.1"/>
</dbReference>
<keyword evidence="4 7" id="KW-0413">Isomerase</keyword>
<feature type="domain" description="RNA-binding S4" evidence="8">
    <location>
        <begin position="16"/>
        <end position="80"/>
    </location>
</feature>
<evidence type="ECO:0000313" key="10">
    <source>
        <dbReference type="Proteomes" id="UP000190625"/>
    </source>
</evidence>
<feature type="active site" evidence="5">
    <location>
        <position position="139"/>
    </location>
</feature>
<dbReference type="Proteomes" id="UP000190625">
    <property type="component" value="Unassembled WGS sequence"/>
</dbReference>
<dbReference type="Pfam" id="PF01479">
    <property type="entry name" value="S4"/>
    <property type="match status" value="1"/>
</dbReference>
<evidence type="ECO:0000256" key="5">
    <source>
        <dbReference type="PIRSR" id="PIRSR606225-1"/>
    </source>
</evidence>
<evidence type="ECO:0000256" key="3">
    <source>
        <dbReference type="ARBA" id="ARBA00022884"/>
    </source>
</evidence>
<sequence>MAEEIEFIIDQAQVDKRVDKFLAEQNEELSRTYIQKLIGKKNVTVNGREEKSSYSLQLNDKVKLMVPEPEQIDLKPEEIPLEIIYEDSDIIVINKQPDLVIHPSPGHESGTLVNALLYHCDNLSGISGKIRPGIVHRLDKDTSGVLVVAKNDQAHLNLSEQFKDRETKKIYLTLVEGNVQYNKGKIDAAIGRDPKDRKKMTVTKYNSKKAVSRFEVLKRFGDYTWVEVKLETGRTHQIRVHMDYLDNPIVGDQTYGYNKQNLKVDRQMLHAYRLGFTHPTKNEWMEFEAELPVDMKEVLNDLEG</sequence>
<dbReference type="EC" id="5.4.99.-" evidence="7"/>
<evidence type="ECO:0000259" key="8">
    <source>
        <dbReference type="SMART" id="SM00363"/>
    </source>
</evidence>
<dbReference type="SUPFAM" id="SSF55174">
    <property type="entry name" value="Alpha-L RNA-binding motif"/>
    <property type="match status" value="1"/>
</dbReference>
<dbReference type="GO" id="GO:0120159">
    <property type="term" value="F:rRNA pseudouridine synthase activity"/>
    <property type="evidence" value="ECO:0007669"/>
    <property type="project" value="UniProtKB-ARBA"/>
</dbReference>
<dbReference type="InterPro" id="IPR050188">
    <property type="entry name" value="RluA_PseudoU_synthase"/>
</dbReference>
<dbReference type="CDD" id="cd00165">
    <property type="entry name" value="S4"/>
    <property type="match status" value="1"/>
</dbReference>
<reference evidence="10" key="1">
    <citation type="submission" date="2017-02" db="EMBL/GenBank/DDBJ databases">
        <authorList>
            <person name="Varghese N."/>
            <person name="Submissions S."/>
        </authorList>
    </citation>
    <scope>NUCLEOTIDE SEQUENCE [LARGE SCALE GENOMIC DNA]</scope>
    <source>
        <strain evidence="10">ATCC BAA-73</strain>
    </source>
</reference>
<dbReference type="InterPro" id="IPR036986">
    <property type="entry name" value="S4_RNA-bd_sf"/>
</dbReference>
<dbReference type="PROSITE" id="PS50889">
    <property type="entry name" value="S4"/>
    <property type="match status" value="1"/>
</dbReference>
<dbReference type="NCBIfam" id="TIGR00005">
    <property type="entry name" value="rluA_subfam"/>
    <property type="match status" value="1"/>
</dbReference>
<dbReference type="Gene3D" id="3.30.2350.10">
    <property type="entry name" value="Pseudouridine synthase"/>
    <property type="match status" value="1"/>
</dbReference>
<protein>
    <recommendedName>
        <fullName evidence="7">Pseudouridine synthase</fullName>
        <ecNumber evidence="7">5.4.99.-</ecNumber>
    </recommendedName>
</protein>
<dbReference type="Gene3D" id="3.10.290.10">
    <property type="entry name" value="RNA-binding S4 domain"/>
    <property type="match status" value="1"/>
</dbReference>
<dbReference type="InterPro" id="IPR006225">
    <property type="entry name" value="PsdUridine_synth_RluC/D"/>
</dbReference>
<accession>A0A1T4QG71</accession>
<dbReference type="AlphaFoldDB" id="A0A1T4QG71"/>
<dbReference type="SUPFAM" id="SSF55120">
    <property type="entry name" value="Pseudouridine synthase"/>
    <property type="match status" value="1"/>
</dbReference>
<dbReference type="EMBL" id="FUWM01000027">
    <property type="protein sequence ID" value="SKA02617.1"/>
    <property type="molecule type" value="Genomic_DNA"/>
</dbReference>
<proteinExistence type="inferred from homology"/>
<dbReference type="SMART" id="SM00363">
    <property type="entry name" value="S4"/>
    <property type="match status" value="1"/>
</dbReference>
<evidence type="ECO:0000256" key="1">
    <source>
        <dbReference type="ARBA" id="ARBA00000073"/>
    </source>
</evidence>
<dbReference type="OrthoDB" id="9807829at2"/>
<name>A0A1T4QG71_9FIRM</name>
<evidence type="ECO:0000256" key="4">
    <source>
        <dbReference type="ARBA" id="ARBA00023235"/>
    </source>
</evidence>
<dbReference type="GO" id="GO:0003723">
    <property type="term" value="F:RNA binding"/>
    <property type="evidence" value="ECO:0007669"/>
    <property type="project" value="UniProtKB-KW"/>
</dbReference>
<comment type="similarity">
    <text evidence="2 7">Belongs to the pseudouridine synthase RluA family.</text>
</comment>
<dbReference type="InterPro" id="IPR020103">
    <property type="entry name" value="PsdUridine_synth_cat_dom_sf"/>
</dbReference>
<organism evidence="9 10">
    <name type="scientific">Selenihalanaerobacter shriftii</name>
    <dbReference type="NCBI Taxonomy" id="142842"/>
    <lineage>
        <taxon>Bacteria</taxon>
        <taxon>Bacillati</taxon>
        <taxon>Bacillota</taxon>
        <taxon>Clostridia</taxon>
        <taxon>Halanaerobiales</taxon>
        <taxon>Halobacteroidaceae</taxon>
        <taxon>Selenihalanaerobacter</taxon>
    </lineage>
</organism>
<dbReference type="Pfam" id="PF00849">
    <property type="entry name" value="PseudoU_synth_2"/>
    <property type="match status" value="1"/>
</dbReference>
<dbReference type="GO" id="GO:0000455">
    <property type="term" value="P:enzyme-directed rRNA pseudouridine synthesis"/>
    <property type="evidence" value="ECO:0007669"/>
    <property type="project" value="UniProtKB-ARBA"/>
</dbReference>
<evidence type="ECO:0000256" key="6">
    <source>
        <dbReference type="PROSITE-ProRule" id="PRU00182"/>
    </source>
</evidence>
<keyword evidence="10" id="KW-1185">Reference proteome</keyword>
<evidence type="ECO:0000256" key="7">
    <source>
        <dbReference type="RuleBase" id="RU362028"/>
    </source>
</evidence>